<proteinExistence type="predicted"/>
<reference evidence="3" key="1">
    <citation type="journal article" date="2019" name="Int. J. Syst. Evol. Microbiol.">
        <title>The Global Catalogue of Microorganisms (GCM) 10K type strain sequencing project: providing services to taxonomists for standard genome sequencing and annotation.</title>
        <authorList>
            <consortium name="The Broad Institute Genomics Platform"/>
            <consortium name="The Broad Institute Genome Sequencing Center for Infectious Disease"/>
            <person name="Wu L."/>
            <person name="Ma J."/>
        </authorList>
    </citation>
    <scope>NUCLEOTIDE SEQUENCE [LARGE SCALE GENOMIC DNA]</scope>
    <source>
        <strain evidence="3">KCTC 42281</strain>
    </source>
</reference>
<feature type="domain" description="KilA-N" evidence="1">
    <location>
        <begin position="1"/>
        <end position="112"/>
    </location>
</feature>
<organism evidence="2 3">
    <name type="scientific">Devosia honganensis</name>
    <dbReference type="NCBI Taxonomy" id="1610527"/>
    <lineage>
        <taxon>Bacteria</taxon>
        <taxon>Pseudomonadati</taxon>
        <taxon>Pseudomonadota</taxon>
        <taxon>Alphaproteobacteria</taxon>
        <taxon>Hyphomicrobiales</taxon>
        <taxon>Devosiaceae</taxon>
        <taxon>Devosia</taxon>
    </lineage>
</organism>
<comment type="caution">
    <text evidence="2">The sequence shown here is derived from an EMBL/GenBank/DDBJ whole genome shotgun (WGS) entry which is preliminary data.</text>
</comment>
<dbReference type="Proteomes" id="UP001595613">
    <property type="component" value="Unassembled WGS sequence"/>
</dbReference>
<dbReference type="SMART" id="SM01252">
    <property type="entry name" value="KilA-N"/>
    <property type="match status" value="1"/>
</dbReference>
<dbReference type="PROSITE" id="PS51301">
    <property type="entry name" value="KILA_N"/>
    <property type="match status" value="1"/>
</dbReference>
<evidence type="ECO:0000313" key="3">
    <source>
        <dbReference type="Proteomes" id="UP001595613"/>
    </source>
</evidence>
<dbReference type="Pfam" id="PF04383">
    <property type="entry name" value="KilA-N"/>
    <property type="match status" value="1"/>
</dbReference>
<evidence type="ECO:0000259" key="1">
    <source>
        <dbReference type="PROSITE" id="PS51301"/>
    </source>
</evidence>
<name>A0ABV7X8F2_9HYPH</name>
<protein>
    <submittedName>
        <fullName evidence="2">KilA-N domain-containing protein</fullName>
    </submittedName>
</protein>
<dbReference type="InterPro" id="IPR018004">
    <property type="entry name" value="KilA/APSES_HTH"/>
</dbReference>
<dbReference type="InterPro" id="IPR017880">
    <property type="entry name" value="KilA_N"/>
</dbReference>
<dbReference type="EMBL" id="JBHRYD010000018">
    <property type="protein sequence ID" value="MFC3706330.1"/>
    <property type="molecule type" value="Genomic_DNA"/>
</dbReference>
<accession>A0ABV7X8F2</accession>
<evidence type="ECO:0000313" key="2">
    <source>
        <dbReference type="EMBL" id="MFC3706330.1"/>
    </source>
</evidence>
<dbReference type="RefSeq" id="WP_380098463.1">
    <property type="nucleotide sequence ID" value="NZ_JBHRYD010000018.1"/>
</dbReference>
<gene>
    <name evidence="2" type="ORF">ACFOOL_16405</name>
</gene>
<keyword evidence="3" id="KW-1185">Reference proteome</keyword>
<sequence>MTDVPDFIVRNQTVRFTTDGLARLNDVWAAAGAPKNRLPADWMRLPTTNRLVNALLEKSTGKSHNWTDSEVRSVHYVKHGIGTFADIRLALAYAEYLDAKLALEVREVFLRYKAGDPLIADEVLSRATAEANEWVARRAMGRVVRNQFTNELHTRGVSQGREYAICTNVTYERVLGGPAKALKAAKRLPAKANLRDNLNVRELAFIAAAEALSVERMEEEDSHGFVQCHAATNASATVIGRAIAADRLARKKAK</sequence>